<keyword evidence="4" id="KW-1185">Reference proteome</keyword>
<proteinExistence type="predicted"/>
<accession>A0A344LFG9</accession>
<dbReference type="OrthoDB" id="5180306at2"/>
<dbReference type="Gene3D" id="1.10.287.1060">
    <property type="entry name" value="ESAT-6-like"/>
    <property type="match status" value="1"/>
</dbReference>
<feature type="transmembrane region" description="Helical" evidence="2">
    <location>
        <begin position="196"/>
        <end position="217"/>
    </location>
</feature>
<dbReference type="SUPFAM" id="SSF140453">
    <property type="entry name" value="EsxAB dimer-like"/>
    <property type="match status" value="1"/>
</dbReference>
<evidence type="ECO:0000313" key="4">
    <source>
        <dbReference type="Proteomes" id="UP000250434"/>
    </source>
</evidence>
<sequence length="390" mass="40402">MAETTTTSQHDKGLSIKTGENNFDQAMGAAPAPISKGYTLVKDVKGAFESKDAGDIALAAGTVITDTTGFIQSIGSTAQEIATDPIGWLVGQGLSFLVSIFQPLEDAIELVSGDPEGLTQGAGNFKAIGESMVRMSQDLVKNADETLAEWTGDASEAAKKRLGEFASGIEGVAAKSGNVSEILQLSSMLMTIVKQVIMAIITELVTWLITIWIPALAAAVPTAGASTAAASTASAAKGASSVSKGNKIVQMLRKLLDKIKEFWAKLKDSLAKMKDYGFLKSLKDNKAAFDRVQKIGLEKGAGYGETLGKSVVAGLKEAGMKGLKEIPKATVGINPGNFGDGSGEGVKPGAIVNDLFAKGVGHAKSGKKASDADAIGDEQSTEETSDKLDI</sequence>
<name>A0A344LFG9_9PSEU</name>
<dbReference type="AlphaFoldDB" id="A0A344LFG9"/>
<dbReference type="Proteomes" id="UP000250434">
    <property type="component" value="Chromosome"/>
</dbReference>
<evidence type="ECO:0000256" key="1">
    <source>
        <dbReference type="SAM" id="MobiDB-lite"/>
    </source>
</evidence>
<keyword evidence="2" id="KW-0472">Membrane</keyword>
<dbReference type="InterPro" id="IPR036689">
    <property type="entry name" value="ESAT-6-like_sf"/>
</dbReference>
<reference evidence="3 4" key="1">
    <citation type="submission" date="2016-04" db="EMBL/GenBank/DDBJ databases">
        <title>Complete genome sequence and analysis of deep-sea sediment isolate, Amycolatopsis sp. WP1.</title>
        <authorList>
            <person name="Wang H."/>
            <person name="Chen S."/>
            <person name="Wu Q."/>
        </authorList>
    </citation>
    <scope>NUCLEOTIDE SEQUENCE [LARGE SCALE GENOMIC DNA]</scope>
    <source>
        <strain evidence="3 4">WP1</strain>
    </source>
</reference>
<keyword evidence="2" id="KW-1133">Transmembrane helix</keyword>
<feature type="region of interest" description="Disordered" evidence="1">
    <location>
        <begin position="362"/>
        <end position="390"/>
    </location>
</feature>
<feature type="compositionally biased region" description="Acidic residues" evidence="1">
    <location>
        <begin position="374"/>
        <end position="383"/>
    </location>
</feature>
<gene>
    <name evidence="3" type="ORF">A4R43_33725</name>
</gene>
<organism evidence="3 4">
    <name type="scientific">Amycolatopsis albispora</name>
    <dbReference type="NCBI Taxonomy" id="1804986"/>
    <lineage>
        <taxon>Bacteria</taxon>
        <taxon>Bacillati</taxon>
        <taxon>Actinomycetota</taxon>
        <taxon>Actinomycetes</taxon>
        <taxon>Pseudonocardiales</taxon>
        <taxon>Pseudonocardiaceae</taxon>
        <taxon>Amycolatopsis</taxon>
    </lineage>
</organism>
<evidence type="ECO:0000313" key="3">
    <source>
        <dbReference type="EMBL" id="AXB46793.1"/>
    </source>
</evidence>
<dbReference type="EMBL" id="CP015163">
    <property type="protein sequence ID" value="AXB46793.1"/>
    <property type="molecule type" value="Genomic_DNA"/>
</dbReference>
<evidence type="ECO:0000256" key="2">
    <source>
        <dbReference type="SAM" id="Phobius"/>
    </source>
</evidence>
<keyword evidence="2" id="KW-0812">Transmembrane</keyword>
<dbReference type="KEGG" id="aab:A4R43_33725"/>
<dbReference type="RefSeq" id="WP_113695863.1">
    <property type="nucleotide sequence ID" value="NZ_CP015163.1"/>
</dbReference>
<protein>
    <submittedName>
        <fullName evidence="3">Uncharacterized protein</fullName>
    </submittedName>
</protein>